<evidence type="ECO:0000313" key="10">
    <source>
        <dbReference type="Proteomes" id="UP000289216"/>
    </source>
</evidence>
<evidence type="ECO:0000256" key="2">
    <source>
        <dbReference type="ARBA" id="ARBA00004442"/>
    </source>
</evidence>
<dbReference type="InterPro" id="IPR045584">
    <property type="entry name" value="Pilin-like"/>
</dbReference>
<dbReference type="EMBL" id="SBAP01000017">
    <property type="protein sequence ID" value="RXZ69241.1"/>
    <property type="molecule type" value="Genomic_DNA"/>
</dbReference>
<comment type="subcellular location">
    <subcellularLocation>
        <location evidence="2">Cell outer membrane</location>
    </subcellularLocation>
    <subcellularLocation>
        <location evidence="1">Cell surface</location>
    </subcellularLocation>
</comment>
<evidence type="ECO:0000256" key="5">
    <source>
        <dbReference type="ARBA" id="ARBA00022729"/>
    </source>
</evidence>
<dbReference type="AlphaFoldDB" id="A0A4Q2KZY1"/>
<keyword evidence="3" id="KW-1134">Transmembrane beta strand</keyword>
<dbReference type="GO" id="GO:0009986">
    <property type="term" value="C:cell surface"/>
    <property type="evidence" value="ECO:0007669"/>
    <property type="project" value="UniProtKB-SubCell"/>
</dbReference>
<evidence type="ECO:0000256" key="6">
    <source>
        <dbReference type="ARBA" id="ARBA00023136"/>
    </source>
</evidence>
<evidence type="ECO:0000256" key="4">
    <source>
        <dbReference type="ARBA" id="ARBA00022692"/>
    </source>
</evidence>
<gene>
    <name evidence="9" type="ORF">EPT53_07245</name>
</gene>
<comment type="caution">
    <text evidence="9">The sequence shown here is derived from an EMBL/GenBank/DDBJ whole genome shotgun (WGS) entry which is preliminary data.</text>
</comment>
<dbReference type="GO" id="GO:0009279">
    <property type="term" value="C:cell outer membrane"/>
    <property type="evidence" value="ECO:0007669"/>
    <property type="project" value="UniProtKB-SubCell"/>
</dbReference>
<evidence type="ECO:0000256" key="3">
    <source>
        <dbReference type="ARBA" id="ARBA00022452"/>
    </source>
</evidence>
<proteinExistence type="predicted"/>
<dbReference type="Pfam" id="PF03895">
    <property type="entry name" value="YadA_anchor"/>
    <property type="match status" value="1"/>
</dbReference>
<keyword evidence="6" id="KW-0472">Membrane</keyword>
<dbReference type="SUPFAM" id="SSF54523">
    <property type="entry name" value="Pili subunits"/>
    <property type="match status" value="1"/>
</dbReference>
<feature type="domain" description="Trimeric autotransporter adhesin YadA-like C-terminal membrane anchor" evidence="8">
    <location>
        <begin position="115"/>
        <end position="173"/>
    </location>
</feature>
<evidence type="ECO:0000313" key="9">
    <source>
        <dbReference type="EMBL" id="RXZ69241.1"/>
    </source>
</evidence>
<dbReference type="Proteomes" id="UP000289216">
    <property type="component" value="Unassembled WGS sequence"/>
</dbReference>
<evidence type="ECO:0000256" key="1">
    <source>
        <dbReference type="ARBA" id="ARBA00004241"/>
    </source>
</evidence>
<keyword evidence="4" id="KW-0812">Transmembrane</keyword>
<evidence type="ECO:0000259" key="8">
    <source>
        <dbReference type="Pfam" id="PF03895"/>
    </source>
</evidence>
<dbReference type="InterPro" id="IPR005594">
    <property type="entry name" value="YadA_C"/>
</dbReference>
<keyword evidence="7" id="KW-0998">Cell outer membrane</keyword>
<reference evidence="9 10" key="1">
    <citation type="submission" date="2019-01" db="EMBL/GenBank/DDBJ databases">
        <title>Fusobacterium necrophorum Isolated From the Uterus of Dairy Cows.</title>
        <authorList>
            <person name="Francis A.M."/>
        </authorList>
    </citation>
    <scope>NUCLEOTIDE SEQUENCE [LARGE SCALE GENOMIC DNA]</scope>
    <source>
        <strain evidence="9 10">KG35</strain>
    </source>
</reference>
<sequence length="176" mass="18811">MTVGKNATVKGNLSVKGKLTIDGVDVKEKLKTTEEAIIAESERRALADTQLAYEIGTNRGNINKLEKEVEARREADERQDKAIAANSSAIKHLDRKVNKGTAMTVAMSNVDFQNVNTGEVAIGAGIGHYVGDQAVAVGIAYGVNEDLKVHAKWSGVAGDPHYNAIGGGVTYKFKTR</sequence>
<protein>
    <recommendedName>
        <fullName evidence="8">Trimeric autotransporter adhesin YadA-like C-terminal membrane anchor domain-containing protein</fullName>
    </recommendedName>
</protein>
<evidence type="ECO:0000256" key="7">
    <source>
        <dbReference type="ARBA" id="ARBA00023237"/>
    </source>
</evidence>
<accession>A0A4Q2KZY1</accession>
<dbReference type="Gene3D" id="3.30.1300.30">
    <property type="entry name" value="GSPII I/J protein-like"/>
    <property type="match status" value="1"/>
</dbReference>
<organism evidence="9 10">
    <name type="scientific">Fusobacterium necrophorum</name>
    <dbReference type="NCBI Taxonomy" id="859"/>
    <lineage>
        <taxon>Bacteria</taxon>
        <taxon>Fusobacteriati</taxon>
        <taxon>Fusobacteriota</taxon>
        <taxon>Fusobacteriia</taxon>
        <taxon>Fusobacteriales</taxon>
        <taxon>Fusobacteriaceae</taxon>
        <taxon>Fusobacterium</taxon>
    </lineage>
</organism>
<name>A0A4Q2KZY1_9FUSO</name>
<keyword evidence="5" id="KW-0732">Signal</keyword>